<evidence type="ECO:0000313" key="2">
    <source>
        <dbReference type="EMBL" id="KAG2632921.1"/>
    </source>
</evidence>
<dbReference type="AlphaFoldDB" id="A0A8T0V846"/>
<feature type="transmembrane region" description="Helical" evidence="1">
    <location>
        <begin position="127"/>
        <end position="150"/>
    </location>
</feature>
<comment type="caution">
    <text evidence="2">The sequence shown here is derived from an EMBL/GenBank/DDBJ whole genome shotgun (WGS) entry which is preliminary data.</text>
</comment>
<keyword evidence="1" id="KW-0472">Membrane</keyword>
<dbReference type="EMBL" id="CM029040">
    <property type="protein sequence ID" value="KAG2632921.1"/>
    <property type="molecule type" value="Genomic_DNA"/>
</dbReference>
<keyword evidence="3" id="KW-1185">Reference proteome</keyword>
<protein>
    <submittedName>
        <fullName evidence="2">Uncharacterized protein</fullName>
    </submittedName>
</protein>
<evidence type="ECO:0000313" key="3">
    <source>
        <dbReference type="Proteomes" id="UP000823388"/>
    </source>
</evidence>
<dbReference type="Proteomes" id="UP000823388">
    <property type="component" value="Chromosome 2N"/>
</dbReference>
<name>A0A8T0V846_PANVG</name>
<reference evidence="2" key="1">
    <citation type="submission" date="2020-05" db="EMBL/GenBank/DDBJ databases">
        <title>WGS assembly of Panicum virgatum.</title>
        <authorList>
            <person name="Lovell J.T."/>
            <person name="Jenkins J."/>
            <person name="Shu S."/>
            <person name="Juenger T.E."/>
            <person name="Schmutz J."/>
        </authorList>
    </citation>
    <scope>NUCLEOTIDE SEQUENCE</scope>
    <source>
        <strain evidence="2">AP13</strain>
    </source>
</reference>
<keyword evidence="1" id="KW-0812">Transmembrane</keyword>
<keyword evidence="1" id="KW-1133">Transmembrane helix</keyword>
<proteinExistence type="predicted"/>
<accession>A0A8T0V846</accession>
<organism evidence="2 3">
    <name type="scientific">Panicum virgatum</name>
    <name type="common">Blackwell switchgrass</name>
    <dbReference type="NCBI Taxonomy" id="38727"/>
    <lineage>
        <taxon>Eukaryota</taxon>
        <taxon>Viridiplantae</taxon>
        <taxon>Streptophyta</taxon>
        <taxon>Embryophyta</taxon>
        <taxon>Tracheophyta</taxon>
        <taxon>Spermatophyta</taxon>
        <taxon>Magnoliopsida</taxon>
        <taxon>Liliopsida</taxon>
        <taxon>Poales</taxon>
        <taxon>Poaceae</taxon>
        <taxon>PACMAD clade</taxon>
        <taxon>Panicoideae</taxon>
        <taxon>Panicodae</taxon>
        <taxon>Paniceae</taxon>
        <taxon>Panicinae</taxon>
        <taxon>Panicum</taxon>
        <taxon>Panicum sect. Hiantes</taxon>
    </lineage>
</organism>
<evidence type="ECO:0000256" key="1">
    <source>
        <dbReference type="SAM" id="Phobius"/>
    </source>
</evidence>
<gene>
    <name evidence="2" type="ORF">PVAP13_2NG131203</name>
</gene>
<sequence>MPNCPRLRNLPPLRSLVHLSVHCSSQIPSFSELPSLESLKIEGFNKIRVVRCPKLDLVGSSLEDRHRKKVDGGRNIPTRQSMVLKTATYTDLQVDSWKWEKHGEKNIFGSNLARTSMGTLPRLQAHLSYLLLCITNIFFNLQLIEVLIYLSMVETIYFTGNESYMVWARKK</sequence>